<keyword evidence="6" id="KW-1185">Reference proteome</keyword>
<feature type="transmembrane region" description="Helical" evidence="5">
    <location>
        <begin position="176"/>
        <end position="200"/>
    </location>
</feature>
<feature type="transmembrane region" description="Helical" evidence="5">
    <location>
        <begin position="108"/>
        <end position="130"/>
    </location>
</feature>
<dbReference type="GO" id="GO:0012505">
    <property type="term" value="C:endomembrane system"/>
    <property type="evidence" value="ECO:0007669"/>
    <property type="project" value="UniProtKB-SubCell"/>
</dbReference>
<dbReference type="Proteomes" id="UP000095283">
    <property type="component" value="Unplaced"/>
</dbReference>
<accession>A0A1I7XML6</accession>
<dbReference type="AlphaFoldDB" id="A0A1I7XML6"/>
<evidence type="ECO:0000256" key="5">
    <source>
        <dbReference type="SAM" id="Phobius"/>
    </source>
</evidence>
<comment type="subcellular location">
    <subcellularLocation>
        <location evidence="1">Endomembrane system</location>
        <topology evidence="1">Multi-pass membrane protein</topology>
    </subcellularLocation>
</comment>
<name>A0A1I7XML6_HETBA</name>
<reference evidence="7" key="1">
    <citation type="submission" date="2016-11" db="UniProtKB">
        <authorList>
            <consortium name="WormBaseParasite"/>
        </authorList>
    </citation>
    <scope>IDENTIFICATION</scope>
</reference>
<evidence type="ECO:0000256" key="1">
    <source>
        <dbReference type="ARBA" id="ARBA00004127"/>
    </source>
</evidence>
<evidence type="ECO:0000313" key="7">
    <source>
        <dbReference type="WBParaSite" id="Hba_19023"/>
    </source>
</evidence>
<evidence type="ECO:0000256" key="3">
    <source>
        <dbReference type="ARBA" id="ARBA00022989"/>
    </source>
</evidence>
<dbReference type="WBParaSite" id="Hba_19023">
    <property type="protein sequence ID" value="Hba_19023"/>
    <property type="gene ID" value="Hba_19023"/>
</dbReference>
<dbReference type="GO" id="GO:0005765">
    <property type="term" value="C:lysosomal membrane"/>
    <property type="evidence" value="ECO:0007669"/>
    <property type="project" value="TreeGrafter"/>
</dbReference>
<proteinExistence type="predicted"/>
<dbReference type="PANTHER" id="PTHR12479:SF13">
    <property type="entry name" value="DUF4149 DOMAIN-CONTAINING PROTEIN"/>
    <property type="match status" value="1"/>
</dbReference>
<feature type="transmembrane region" description="Helical" evidence="5">
    <location>
        <begin position="67"/>
        <end position="88"/>
    </location>
</feature>
<organism evidence="6 7">
    <name type="scientific">Heterorhabditis bacteriophora</name>
    <name type="common">Entomopathogenic nematode worm</name>
    <dbReference type="NCBI Taxonomy" id="37862"/>
    <lineage>
        <taxon>Eukaryota</taxon>
        <taxon>Metazoa</taxon>
        <taxon>Ecdysozoa</taxon>
        <taxon>Nematoda</taxon>
        <taxon>Chromadorea</taxon>
        <taxon>Rhabditida</taxon>
        <taxon>Rhabditina</taxon>
        <taxon>Rhabditomorpha</taxon>
        <taxon>Strongyloidea</taxon>
        <taxon>Heterorhabditidae</taxon>
        <taxon>Heterorhabditis</taxon>
    </lineage>
</organism>
<feature type="transmembrane region" description="Helical" evidence="5">
    <location>
        <begin position="137"/>
        <end position="156"/>
    </location>
</feature>
<dbReference type="InterPro" id="IPR051115">
    <property type="entry name" value="LAPTM_transporter"/>
</dbReference>
<evidence type="ECO:0000256" key="4">
    <source>
        <dbReference type="ARBA" id="ARBA00023136"/>
    </source>
</evidence>
<keyword evidence="2 5" id="KW-0812">Transmembrane</keyword>
<sequence>MVRTSKEDIRFIGITAISRPYLKVMPLPVPKPQSTHRHHRVDALWDHNADKYRVVCRSIHVMKATQYIGYAQLIIIGMFTATLLFFYGRQINGSLPADHWLSSAGGRYLTSLLTAVSLQLSLVLMMLHGVRSQRRSFLLPFIIFAAFAVFLAFIQVSSDVVAASQQRAGAASGVQLLSHVMGMFVHIWCVAVVWRCYCFLGDKKVADRIAEQLQATSMAFAYDYTQPPPYADTVIEKHPLTIA</sequence>
<evidence type="ECO:0000256" key="2">
    <source>
        <dbReference type="ARBA" id="ARBA00022692"/>
    </source>
</evidence>
<evidence type="ECO:0000313" key="6">
    <source>
        <dbReference type="Proteomes" id="UP000095283"/>
    </source>
</evidence>
<keyword evidence="4 5" id="KW-0472">Membrane</keyword>
<keyword evidence="3 5" id="KW-1133">Transmembrane helix</keyword>
<protein>
    <submittedName>
        <fullName evidence="7">Actin cortical patch SUR7/pH-response regulator pali</fullName>
    </submittedName>
</protein>
<dbReference type="PANTHER" id="PTHR12479">
    <property type="entry name" value="LYSOSOMAL-ASSOCIATED TRANSMEMBRANE PROTEIN"/>
    <property type="match status" value="1"/>
</dbReference>